<name>V5FNZ0_9VIBR</name>
<dbReference type="EMBL" id="BAUJ01000046">
    <property type="protein sequence ID" value="GAD90497.1"/>
    <property type="molecule type" value="Genomic_DNA"/>
</dbReference>
<comment type="caution">
    <text evidence="1">The sequence shown here is derived from an EMBL/GenBank/DDBJ whole genome shotgun (WGS) entry which is preliminary data.</text>
</comment>
<dbReference type="AlphaFoldDB" id="V5FNZ0"/>
<evidence type="ECO:0000313" key="1">
    <source>
        <dbReference type="EMBL" id="GAD90497.1"/>
    </source>
</evidence>
<evidence type="ECO:0008006" key="3">
    <source>
        <dbReference type="Google" id="ProtNLM"/>
    </source>
</evidence>
<dbReference type="OrthoDB" id="5905915at2"/>
<dbReference type="eggNOG" id="ENOG5033DVG">
    <property type="taxonomic scope" value="Bacteria"/>
</dbReference>
<dbReference type="Pfam" id="PF12286">
    <property type="entry name" value="DUF3622"/>
    <property type="match status" value="1"/>
</dbReference>
<accession>V5FNZ0</accession>
<keyword evidence="2" id="KW-1185">Reference proteome</keyword>
<organism evidence="1 2">
    <name type="scientific">Vibrio halioticoli NBRC 102217</name>
    <dbReference type="NCBI Taxonomy" id="1219072"/>
    <lineage>
        <taxon>Bacteria</taxon>
        <taxon>Pseudomonadati</taxon>
        <taxon>Pseudomonadota</taxon>
        <taxon>Gammaproteobacteria</taxon>
        <taxon>Vibrionales</taxon>
        <taxon>Vibrionaceae</taxon>
        <taxon>Vibrio</taxon>
    </lineage>
</organism>
<gene>
    <name evidence="1" type="ORF">VHA01S_046_00060</name>
</gene>
<sequence length="77" mass="9020">MSDHKKFTVRTVEKRNGWCGEIVRQISSRRTTVSKREMGFATEAEAQAWGEKELEVFVQHQAERNKRKAAERKAKEQ</sequence>
<reference evidence="1 2" key="1">
    <citation type="submission" date="2013-11" db="EMBL/GenBank/DDBJ databases">
        <title>Whole genome shotgun sequence of Vibrio halioticoli NBRC 102217.</title>
        <authorList>
            <person name="Isaki S."/>
            <person name="Kimura A."/>
            <person name="Ohji S."/>
            <person name="Hosoyama A."/>
            <person name="Fujita N."/>
            <person name="Hashimoto M."/>
            <person name="Hosoyama Y."/>
            <person name="Yamazoe A."/>
        </authorList>
    </citation>
    <scope>NUCLEOTIDE SEQUENCE [LARGE SCALE GENOMIC DNA]</scope>
    <source>
        <strain evidence="1 2">NBRC 102217</strain>
    </source>
</reference>
<proteinExistence type="predicted"/>
<protein>
    <recommendedName>
        <fullName evidence="3">DUF3622 domain-containing protein</fullName>
    </recommendedName>
</protein>
<evidence type="ECO:0000313" key="2">
    <source>
        <dbReference type="Proteomes" id="UP000017800"/>
    </source>
</evidence>
<dbReference type="Proteomes" id="UP000017800">
    <property type="component" value="Unassembled WGS sequence"/>
</dbReference>
<dbReference type="InterPro" id="IPR022069">
    <property type="entry name" value="DUF3622"/>
</dbReference>